<dbReference type="GO" id="GO:0005886">
    <property type="term" value="C:plasma membrane"/>
    <property type="evidence" value="ECO:0007669"/>
    <property type="project" value="TreeGrafter"/>
</dbReference>
<accession>A0A484LQC4</accession>
<dbReference type="GO" id="GO:2000031">
    <property type="term" value="P:regulation of salicylic acid mediated signaling pathway"/>
    <property type="evidence" value="ECO:0007669"/>
    <property type="project" value="InterPro"/>
</dbReference>
<dbReference type="OrthoDB" id="1366754at2759"/>
<dbReference type="AlphaFoldDB" id="A0A484LQC4"/>
<evidence type="ECO:0000313" key="2">
    <source>
        <dbReference type="EMBL" id="VFQ78484.1"/>
    </source>
</evidence>
<dbReference type="InterPro" id="IPR020864">
    <property type="entry name" value="MACPF"/>
</dbReference>
<dbReference type="PANTHER" id="PTHR33199">
    <property type="entry name" value="MACPF DOMAIN-CONTAINING PROTEIN CAD1"/>
    <property type="match status" value="1"/>
</dbReference>
<dbReference type="Pfam" id="PF01823">
    <property type="entry name" value="MACPF"/>
    <property type="match status" value="1"/>
</dbReference>
<dbReference type="GO" id="GO:0009626">
    <property type="term" value="P:plant-type hypersensitive response"/>
    <property type="evidence" value="ECO:0007669"/>
    <property type="project" value="TreeGrafter"/>
</dbReference>
<reference evidence="2 3" key="1">
    <citation type="submission" date="2018-04" db="EMBL/GenBank/DDBJ databases">
        <authorList>
            <person name="Vogel A."/>
        </authorList>
    </citation>
    <scope>NUCLEOTIDE SEQUENCE [LARGE SCALE GENOMIC DNA]</scope>
</reference>
<evidence type="ECO:0000259" key="1">
    <source>
        <dbReference type="Pfam" id="PF01823"/>
    </source>
</evidence>
<dbReference type="EMBL" id="OOIL02001799">
    <property type="protein sequence ID" value="VFQ78484.1"/>
    <property type="molecule type" value="Genomic_DNA"/>
</dbReference>
<dbReference type="Proteomes" id="UP000595140">
    <property type="component" value="Unassembled WGS sequence"/>
</dbReference>
<protein>
    <recommendedName>
        <fullName evidence="1">MACPF domain-containing protein</fullName>
    </recommendedName>
</protein>
<sequence>MSFNPTHLMDSQTAAERAVSVIGFGYDLTADIRLSACKPGPSGSGLINIQRSSTKDLVLPGGVVVANVSTSIKCDKGERTRFRSDALSFSQMSEQFNQELSLSGKIPSGLFNAMFGHKGCWQKDAAATKLLAFDGWFISLYNVELVRSQLALSEQLKREVPSSWDPPALAQ</sequence>
<evidence type="ECO:0000313" key="3">
    <source>
        <dbReference type="Proteomes" id="UP000595140"/>
    </source>
</evidence>
<gene>
    <name evidence="2" type="ORF">CCAM_LOCUS20260</name>
</gene>
<feature type="domain" description="MACPF" evidence="1">
    <location>
        <begin position="110"/>
        <end position="169"/>
    </location>
</feature>
<name>A0A484LQC4_9ASTE</name>
<proteinExistence type="predicted"/>
<keyword evidence="3" id="KW-1185">Reference proteome</keyword>
<dbReference type="InterPro" id="IPR044663">
    <property type="entry name" value="CAD1/NSL1-like"/>
</dbReference>
<dbReference type="PANTHER" id="PTHR33199:SF8">
    <property type="entry name" value="MACPF DOMAIN-CONTAINING PROTEIN NSL1"/>
    <property type="match status" value="1"/>
</dbReference>
<organism evidence="2 3">
    <name type="scientific">Cuscuta campestris</name>
    <dbReference type="NCBI Taxonomy" id="132261"/>
    <lineage>
        <taxon>Eukaryota</taxon>
        <taxon>Viridiplantae</taxon>
        <taxon>Streptophyta</taxon>
        <taxon>Embryophyta</taxon>
        <taxon>Tracheophyta</taxon>
        <taxon>Spermatophyta</taxon>
        <taxon>Magnoliopsida</taxon>
        <taxon>eudicotyledons</taxon>
        <taxon>Gunneridae</taxon>
        <taxon>Pentapetalae</taxon>
        <taxon>asterids</taxon>
        <taxon>lamiids</taxon>
        <taxon>Solanales</taxon>
        <taxon>Convolvulaceae</taxon>
        <taxon>Cuscuteae</taxon>
        <taxon>Cuscuta</taxon>
        <taxon>Cuscuta subgen. Grammica</taxon>
        <taxon>Cuscuta sect. Cleistogrammica</taxon>
    </lineage>
</organism>